<dbReference type="OrthoDB" id="9805663at2"/>
<dbReference type="InterPro" id="IPR041694">
    <property type="entry name" value="ADH_N_2"/>
</dbReference>
<evidence type="ECO:0000313" key="5">
    <source>
        <dbReference type="Proteomes" id="UP000199356"/>
    </source>
</evidence>
<dbReference type="Gene3D" id="3.90.180.10">
    <property type="entry name" value="Medium-chain alcohol dehydrogenases, catalytic domain"/>
    <property type="match status" value="1"/>
</dbReference>
<dbReference type="SUPFAM" id="SSF51735">
    <property type="entry name" value="NAD(P)-binding Rossmann-fold domains"/>
    <property type="match status" value="1"/>
</dbReference>
<dbReference type="PANTHER" id="PTHR43205">
    <property type="entry name" value="PROSTAGLANDIN REDUCTASE"/>
    <property type="match status" value="1"/>
</dbReference>
<evidence type="ECO:0000259" key="3">
    <source>
        <dbReference type="SMART" id="SM00829"/>
    </source>
</evidence>
<evidence type="ECO:0000256" key="2">
    <source>
        <dbReference type="SAM" id="MobiDB-lite"/>
    </source>
</evidence>
<feature type="domain" description="Enoyl reductase (ER)" evidence="3">
    <location>
        <begin position="18"/>
        <end position="337"/>
    </location>
</feature>
<dbReference type="STRING" id="441119.SAMN04488047_101451"/>
<dbReference type="Pfam" id="PF00107">
    <property type="entry name" value="ADH_zinc_N"/>
    <property type="match status" value="1"/>
</dbReference>
<organism evidence="4 5">
    <name type="scientific">Tranquillimonas alkanivorans</name>
    <dbReference type="NCBI Taxonomy" id="441119"/>
    <lineage>
        <taxon>Bacteria</taxon>
        <taxon>Pseudomonadati</taxon>
        <taxon>Pseudomonadota</taxon>
        <taxon>Alphaproteobacteria</taxon>
        <taxon>Rhodobacterales</taxon>
        <taxon>Roseobacteraceae</taxon>
        <taxon>Tranquillimonas</taxon>
    </lineage>
</organism>
<proteinExistence type="predicted"/>
<dbReference type="InterPro" id="IPR013149">
    <property type="entry name" value="ADH-like_C"/>
</dbReference>
<sequence length="341" mass="36283">MSERRSIVLAERPAGHPTEDNFRLEKGPVPEPGEGEVLARILWLSLDPYMRGRMDAAKSYAAPVELGAVMEGGCVGQVLASNDPRYAQGDYVTGQFGWTSHGVLKGDALRKLDPAKAPLQYALGALGMPGLTAWVGINRILEAKTGETVVISAATGAVGSLAGQLAREKGCRVIGVAGGPKKCAHAESELGYDVCLDHHAAADGQAMADRIAEAAPGGVDCYFENVGGKTLDGVLPNMNVGGRIALCGVIAWYSGANLDDATPLPKVWRTILVNRLRVQGFIIFDHFDQFPHFVDEVAPMLADGRLRYREDVTEGLENAPKAFLSMLEGGNFGKTLVKVAD</sequence>
<dbReference type="Pfam" id="PF16884">
    <property type="entry name" value="ADH_N_2"/>
    <property type="match status" value="1"/>
</dbReference>
<gene>
    <name evidence="4" type="ORF">SAMN04488047_101451</name>
</gene>
<dbReference type="InterPro" id="IPR011032">
    <property type="entry name" value="GroES-like_sf"/>
</dbReference>
<dbReference type="InterPro" id="IPR045010">
    <property type="entry name" value="MDR_fam"/>
</dbReference>
<dbReference type="RefSeq" id="WP_093417066.1">
    <property type="nucleotide sequence ID" value="NZ_FOXA01000001.1"/>
</dbReference>
<dbReference type="AlphaFoldDB" id="A0A1I5L3S1"/>
<dbReference type="CDD" id="cd05288">
    <property type="entry name" value="PGDH"/>
    <property type="match status" value="1"/>
</dbReference>
<dbReference type="GO" id="GO:0016628">
    <property type="term" value="F:oxidoreductase activity, acting on the CH-CH group of donors, NAD or NADP as acceptor"/>
    <property type="evidence" value="ECO:0007669"/>
    <property type="project" value="InterPro"/>
</dbReference>
<dbReference type="SUPFAM" id="SSF50129">
    <property type="entry name" value="GroES-like"/>
    <property type="match status" value="2"/>
</dbReference>
<keyword evidence="1" id="KW-0560">Oxidoreductase</keyword>
<dbReference type="SMART" id="SM00829">
    <property type="entry name" value="PKS_ER"/>
    <property type="match status" value="1"/>
</dbReference>
<reference evidence="4 5" key="1">
    <citation type="submission" date="2016-10" db="EMBL/GenBank/DDBJ databases">
        <authorList>
            <person name="de Groot N.N."/>
        </authorList>
    </citation>
    <scope>NUCLEOTIDE SEQUENCE [LARGE SCALE GENOMIC DNA]</scope>
    <source>
        <strain evidence="4 5">DSM 19547</strain>
    </source>
</reference>
<protein>
    <recommendedName>
        <fullName evidence="3">Enoyl reductase (ER) domain-containing protein</fullName>
    </recommendedName>
</protein>
<dbReference type="EMBL" id="FOXA01000001">
    <property type="protein sequence ID" value="SFO91969.1"/>
    <property type="molecule type" value="Genomic_DNA"/>
</dbReference>
<dbReference type="Proteomes" id="UP000199356">
    <property type="component" value="Unassembled WGS sequence"/>
</dbReference>
<dbReference type="PANTHER" id="PTHR43205:SF7">
    <property type="entry name" value="PROSTAGLANDIN REDUCTASE 1"/>
    <property type="match status" value="1"/>
</dbReference>
<feature type="region of interest" description="Disordered" evidence="2">
    <location>
        <begin position="1"/>
        <end position="21"/>
    </location>
</feature>
<dbReference type="InterPro" id="IPR036291">
    <property type="entry name" value="NAD(P)-bd_dom_sf"/>
</dbReference>
<dbReference type="InterPro" id="IPR020843">
    <property type="entry name" value="ER"/>
</dbReference>
<evidence type="ECO:0000313" key="4">
    <source>
        <dbReference type="EMBL" id="SFO91969.1"/>
    </source>
</evidence>
<keyword evidence="5" id="KW-1185">Reference proteome</keyword>
<name>A0A1I5L3S1_9RHOB</name>
<dbReference type="FunFam" id="3.40.50.720:FF:000121">
    <property type="entry name" value="Prostaglandin reductase 2"/>
    <property type="match status" value="1"/>
</dbReference>
<dbReference type="Gene3D" id="3.40.50.720">
    <property type="entry name" value="NAD(P)-binding Rossmann-like Domain"/>
    <property type="match status" value="1"/>
</dbReference>
<accession>A0A1I5L3S1</accession>
<evidence type="ECO:0000256" key="1">
    <source>
        <dbReference type="ARBA" id="ARBA00023002"/>
    </source>
</evidence>